<dbReference type="InterPro" id="IPR027974">
    <property type="entry name" value="DUF4470"/>
</dbReference>
<organism evidence="7 8">
    <name type="scientific">Blattamonas nauphoetae</name>
    <dbReference type="NCBI Taxonomy" id="2049346"/>
    <lineage>
        <taxon>Eukaryota</taxon>
        <taxon>Metamonada</taxon>
        <taxon>Preaxostyla</taxon>
        <taxon>Oxymonadida</taxon>
        <taxon>Blattamonas</taxon>
    </lineage>
</organism>
<dbReference type="PANTHER" id="PTHR22118">
    <property type="entry name" value="DYNEIN ASSEMBLY FACTOR 3, AXONEMAL"/>
    <property type="match status" value="1"/>
</dbReference>
<keyword evidence="3" id="KW-0963">Cytoplasm</keyword>
<feature type="domain" description="Dynein assembly factor 3 C-terminal" evidence="6">
    <location>
        <begin position="141"/>
        <end position="302"/>
    </location>
</feature>
<evidence type="ECO:0000256" key="1">
    <source>
        <dbReference type="ARBA" id="ARBA00004496"/>
    </source>
</evidence>
<name>A0ABQ9XIG9_9EUKA</name>
<evidence type="ECO:0000256" key="3">
    <source>
        <dbReference type="ARBA" id="ARBA00022490"/>
    </source>
</evidence>
<evidence type="ECO:0000313" key="8">
    <source>
        <dbReference type="Proteomes" id="UP001281761"/>
    </source>
</evidence>
<dbReference type="Pfam" id="PF14737">
    <property type="entry name" value="DUF4470"/>
    <property type="match status" value="1"/>
</dbReference>
<evidence type="ECO:0000313" key="7">
    <source>
        <dbReference type="EMBL" id="KAK2952207.1"/>
    </source>
</evidence>
<dbReference type="EMBL" id="JARBJD010000107">
    <property type="protein sequence ID" value="KAK2952207.1"/>
    <property type="molecule type" value="Genomic_DNA"/>
</dbReference>
<protein>
    <submittedName>
        <fullName evidence="7">Dynein axonemal assembly factor 3</fullName>
    </submittedName>
</protein>
<evidence type="ECO:0000256" key="4">
    <source>
        <dbReference type="ARBA" id="ARBA00022794"/>
    </source>
</evidence>
<proteinExistence type="inferred from homology"/>
<dbReference type="Pfam" id="PF14740">
    <property type="entry name" value="DUF4471"/>
    <property type="match status" value="1"/>
</dbReference>
<evidence type="ECO:0000259" key="5">
    <source>
        <dbReference type="Pfam" id="PF14737"/>
    </source>
</evidence>
<comment type="caution">
    <text evidence="7">The sequence shown here is derived from an EMBL/GenBank/DDBJ whole genome shotgun (WGS) entry which is preliminary data.</text>
</comment>
<evidence type="ECO:0000259" key="6">
    <source>
        <dbReference type="Pfam" id="PF14740"/>
    </source>
</evidence>
<accession>A0ABQ9XIG9</accession>
<dbReference type="PANTHER" id="PTHR22118:SF14">
    <property type="entry name" value="DYNEIN AXONEMAL ASSEMBLY FACTOR 3"/>
    <property type="match status" value="1"/>
</dbReference>
<evidence type="ECO:0000256" key="2">
    <source>
        <dbReference type="ARBA" id="ARBA00010449"/>
    </source>
</evidence>
<gene>
    <name evidence="7" type="ORF">BLNAU_12910</name>
</gene>
<keyword evidence="8" id="KW-1185">Reference proteome</keyword>
<reference evidence="7 8" key="1">
    <citation type="journal article" date="2022" name="bioRxiv">
        <title>Genomics of Preaxostyla Flagellates Illuminates Evolutionary Transitions and the Path Towards Mitochondrial Loss.</title>
        <authorList>
            <person name="Novak L.V.F."/>
            <person name="Treitli S.C."/>
            <person name="Pyrih J."/>
            <person name="Halakuc P."/>
            <person name="Pipaliya S.V."/>
            <person name="Vacek V."/>
            <person name="Brzon O."/>
            <person name="Soukal P."/>
            <person name="Eme L."/>
            <person name="Dacks J.B."/>
            <person name="Karnkowska A."/>
            <person name="Elias M."/>
            <person name="Hampl V."/>
        </authorList>
    </citation>
    <scope>NUCLEOTIDE SEQUENCE [LARGE SCALE GENOMIC DNA]</scope>
    <source>
        <strain evidence="7">NAU3</strain>
        <tissue evidence="7">Gut</tissue>
    </source>
</reference>
<dbReference type="InterPro" id="IPR028235">
    <property type="entry name" value="DNAAF3_C"/>
</dbReference>
<dbReference type="InterPro" id="IPR039304">
    <property type="entry name" value="DNAAF3"/>
</dbReference>
<dbReference type="Proteomes" id="UP001281761">
    <property type="component" value="Unassembled WGS sequence"/>
</dbReference>
<comment type="subcellular location">
    <subcellularLocation>
        <location evidence="1">Cytoplasm</location>
    </subcellularLocation>
</comment>
<feature type="domain" description="DUF4470" evidence="5">
    <location>
        <begin position="18"/>
        <end position="110"/>
    </location>
</feature>
<keyword evidence="4" id="KW-0970">Cilium biogenesis/degradation</keyword>
<comment type="similarity">
    <text evidence="2">Belongs to the DNAAF3 family.</text>
</comment>
<sequence>MNRPDPLLLGVGSFILKGLTPAKNFIPASLRNEQSLSSILVNNGDIRHIFATLAELPSNFADRSLTIYLCERNAETIARDLLHLLILNDISLDVNQRAELFLDSYGNLQITEFTADYIKSKIKLLIDFIYGKPAPFLDSIDCSLLTFRNKDALERIFKDWLNEDDVTPETLWDMRLKEYYGDRYDSRRNMVDWDLHMKLKDLGASIVYDKEFLRWRMEGLAFPMREGGHTKPNLTLITTLAGSVKGTKVNSRGYWGDIVNGPYFSFGLECKDQSLFKTADNKHVHSSGQVSMQHVRELLTSCDERWKGQKGNVRIIPIIGEYPTILKPNKFTNIVNIVCLDSTVAKDYDVVDRMLIKNKPGFLLVDTPKFILDIKPEIKKEFVKVTAAEAQKRQWVMEDPESEWPTQLRINIPSLPE</sequence>